<dbReference type="RefSeq" id="WP_310792375.1">
    <property type="nucleotide sequence ID" value="NZ_CP134081.1"/>
</dbReference>
<feature type="domain" description="PilY1 beta-propeller" evidence="3">
    <location>
        <begin position="547"/>
        <end position="890"/>
    </location>
</feature>
<gene>
    <name evidence="4" type="ORF">RI108_03955</name>
</gene>
<dbReference type="AlphaFoldDB" id="A0AAJ6M0H0"/>
<keyword evidence="1" id="KW-0479">Metal-binding</keyword>
<proteinExistence type="predicted"/>
<dbReference type="InterPro" id="IPR036465">
    <property type="entry name" value="vWFA_dom_sf"/>
</dbReference>
<dbReference type="Gene3D" id="3.40.50.410">
    <property type="entry name" value="von Willebrand factor, type A domain"/>
    <property type="match status" value="1"/>
</dbReference>
<dbReference type="Pfam" id="PF05567">
    <property type="entry name" value="T4P_PilY1"/>
    <property type="match status" value="1"/>
</dbReference>
<dbReference type="EMBL" id="CP134081">
    <property type="protein sequence ID" value="WNC10594.1"/>
    <property type="molecule type" value="Genomic_DNA"/>
</dbReference>
<evidence type="ECO:0000313" key="4">
    <source>
        <dbReference type="EMBL" id="WNC10594.1"/>
    </source>
</evidence>
<evidence type="ECO:0000259" key="3">
    <source>
        <dbReference type="Pfam" id="PF05567"/>
    </source>
</evidence>
<keyword evidence="2" id="KW-0106">Calcium</keyword>
<dbReference type="GO" id="GO:0046872">
    <property type="term" value="F:metal ion binding"/>
    <property type="evidence" value="ECO:0007669"/>
    <property type="project" value="UniProtKB-KW"/>
</dbReference>
<evidence type="ECO:0000256" key="1">
    <source>
        <dbReference type="ARBA" id="ARBA00022723"/>
    </source>
</evidence>
<reference evidence="4" key="1">
    <citation type="submission" date="2023-09" db="EMBL/GenBank/DDBJ databases">
        <title>First report of Pseudomonas coleopterorum DJ13 causing leaf spot on Rhododendron pulchrum Sweet in China.</title>
        <authorList>
            <person name="Zhang Y."/>
        </authorList>
    </citation>
    <scope>NUCLEOTIDE SEQUENCE</scope>
    <source>
        <strain evidence="4">DJ13</strain>
    </source>
</reference>
<evidence type="ECO:0000313" key="5">
    <source>
        <dbReference type="Proteomes" id="UP001258207"/>
    </source>
</evidence>
<organism evidence="4 5">
    <name type="scientific">Pseudomonas coleopterorum</name>
    <dbReference type="NCBI Taxonomy" id="1605838"/>
    <lineage>
        <taxon>Bacteria</taxon>
        <taxon>Pseudomonadati</taxon>
        <taxon>Pseudomonadota</taxon>
        <taxon>Gammaproteobacteria</taxon>
        <taxon>Pseudomonadales</taxon>
        <taxon>Pseudomonadaceae</taxon>
        <taxon>Pseudomonas</taxon>
    </lineage>
</organism>
<sequence>MPSSNKSTQRLAWWRSCLLGALVSAYVAMPAYGFTPSSSPLLSAGAVTPNVVLLVDNSGSMNSLIRSTAFNQSDAQTAVYTCSANNDCQYVNALDMSSENIFYSSFNQGTCTNRGLVGYRMFYKFTTNRLVCMKLPDPVGSGNTRYSANYVSFLYDQVPANNPNRDYTDGVVIPNDYRINVARKTAVDLVGANRNLRIGLATFNPPASGNPGPGGNIARAVADISATSDTTKANYTALVNAINGLGAVANTPLAETYYEVTRYFRGMAPYYNSSPSTYTSPIQYRCQKNYGVVITDGLPTYDRTFPKDDPLGGSNLPNWDGISANDGNNINGDGEGDTLYLDDIAKFAYDIDMRSSGTDLAGKSWDSSDFVQQNMFTYTVGFTANNDMLSDAADYGKGQYYQATDAAGLTAALGAALNAISSVAGSGGAGVSSSATLTTGAQYYETFYDPTDWRGTIKAFNYNANGTVNTTKYNWSTDDLIKPGTTSVYQSWNATSNAAVTLAFDNFSTAQKASLNANLPRTITGADLVEWSKGTNKAGLKTRTVLLGDIINSPLVYASPTANTASDSVDDNSYSTYLTNKAKSMNPNLLVNTNDGFVNVISTSGRRVYAYMPSSVLPNLHYVADTDYVNGTSHTFLADGQITVADAPQGKTWRTVALGGVGAGGKAFYALQLFDDSAGNTIKALWEIRAPDTADTSNTFNDLGYAYAKPEVGRLQDGTWAAFISNGYGSATGRAALYVVNLNTGAFISKLTTPIVKAGETDNGLSSVKLRLDAQGYVQYAYGGDLKGRLWKFNFTTSTKGVDPTTPLFTAAGEATQPITAQPVIGNYTNGRKLIFFGTGKLNESADKTTKSPQAFYAILDSDASTTNYTQSQLQQQTITNITGQTVYTSQNSVDYTSRMGWYMPLTYQGINAGERVIYAARLIEGRIYFSTAILDTTDPCSSSGSGKIMEVDAATGKMLTNFAVFGSTTSISGYTISGGLPNFSAFVGSDSNSTDSPSQTITVQDSNGNLFTYTEPGAVQNRRIMWRQRQ</sequence>
<evidence type="ECO:0000256" key="2">
    <source>
        <dbReference type="ARBA" id="ARBA00022837"/>
    </source>
</evidence>
<name>A0AAJ6M0H0_9PSED</name>
<accession>A0AAJ6M0H0</accession>
<protein>
    <submittedName>
        <fullName evidence="4">PilC/PilY family type IV pilus protein</fullName>
    </submittedName>
</protein>
<dbReference type="Proteomes" id="UP001258207">
    <property type="component" value="Chromosome"/>
</dbReference>
<dbReference type="InterPro" id="IPR008707">
    <property type="entry name" value="B-propeller_PilY1"/>
</dbReference>